<dbReference type="EMBL" id="CP056775">
    <property type="protein sequence ID" value="QRR03173.1"/>
    <property type="molecule type" value="Genomic_DNA"/>
</dbReference>
<evidence type="ECO:0000313" key="1">
    <source>
        <dbReference type="EMBL" id="QRR03173.1"/>
    </source>
</evidence>
<sequence>MKKLLSLVATILIYHNVQSQNNVGINTSKPDASAALDVSSTTQGMLVPRMTLTQRDGISTPASGLLIYQIDETPGFYYFDGTKWVMLNGSGGGSNLANGTAGGQLYITGDAAPYAPQNPASLTGDVTINSAAVATIADNAITTAKINDASVTAAKLADASVTAAKLSATGTASNTTFLRGDGTWAEPIALTPEAYAAKKAGSLSLLNVGVLPGGFRPVNFVASERTAGTPALFSDTDNSYVVPSSGVYKIGFMFRYGSGLQAALLTNNPGPAILRNRAGVFTLIDNRSFNGANLVLLSLTISEASLSSLYPLQAGDRITFGITGASALDASILTSSLGSFYIYKVSN</sequence>
<name>A0ABX7IBI4_9BACT</name>
<proteinExistence type="predicted"/>
<evidence type="ECO:0000313" key="2">
    <source>
        <dbReference type="Proteomes" id="UP000612680"/>
    </source>
</evidence>
<dbReference type="Proteomes" id="UP000612680">
    <property type="component" value="Chromosome"/>
</dbReference>
<accession>A0ABX7IBI4</accession>
<reference evidence="1 2" key="1">
    <citation type="submission" date="2020-06" db="EMBL/GenBank/DDBJ databases">
        <title>Dyadobacter sandarakinus sp. nov., isolated from the soil of the Arctic Yellow River Station.</title>
        <authorList>
            <person name="Zhang Y."/>
            <person name="Peng F."/>
        </authorList>
    </citation>
    <scope>NUCLEOTIDE SEQUENCE [LARGE SCALE GENOMIC DNA]</scope>
    <source>
        <strain evidence="1 2">Q3-56</strain>
    </source>
</reference>
<keyword evidence="2" id="KW-1185">Reference proteome</keyword>
<organism evidence="1 2">
    <name type="scientific">Dyadobacter sandarakinus</name>
    <dbReference type="NCBI Taxonomy" id="2747268"/>
    <lineage>
        <taxon>Bacteria</taxon>
        <taxon>Pseudomonadati</taxon>
        <taxon>Bacteroidota</taxon>
        <taxon>Cytophagia</taxon>
        <taxon>Cytophagales</taxon>
        <taxon>Spirosomataceae</taxon>
        <taxon>Dyadobacter</taxon>
    </lineage>
</organism>
<protein>
    <recommendedName>
        <fullName evidence="3">C1q domain-containing protein</fullName>
    </recommendedName>
</protein>
<dbReference type="RefSeq" id="WP_204658856.1">
    <property type="nucleotide sequence ID" value="NZ_CP056775.1"/>
</dbReference>
<gene>
    <name evidence="1" type="ORF">HWI92_20780</name>
</gene>
<evidence type="ECO:0008006" key="3">
    <source>
        <dbReference type="Google" id="ProtNLM"/>
    </source>
</evidence>